<evidence type="ECO:0000313" key="6">
    <source>
        <dbReference type="Proteomes" id="UP000683360"/>
    </source>
</evidence>
<dbReference type="GO" id="GO:0000027">
    <property type="term" value="P:ribosomal large subunit assembly"/>
    <property type="evidence" value="ECO:0007669"/>
    <property type="project" value="TreeGrafter"/>
</dbReference>
<dbReference type="AlphaFoldDB" id="A0A8S3SKT1"/>
<keyword evidence="2" id="KW-0067">ATP-binding</keyword>
<name>A0A8S3SKT1_MYTED</name>
<dbReference type="Pfam" id="PF17867">
    <property type="entry name" value="AAA_lid_7"/>
    <property type="match status" value="1"/>
</dbReference>
<dbReference type="Pfam" id="PF17865">
    <property type="entry name" value="AAA_lid_5"/>
    <property type="match status" value="1"/>
</dbReference>
<evidence type="ECO:0000256" key="1">
    <source>
        <dbReference type="ARBA" id="ARBA00022741"/>
    </source>
</evidence>
<feature type="compositionally biased region" description="Polar residues" evidence="3">
    <location>
        <begin position="703"/>
        <end position="713"/>
    </location>
</feature>
<evidence type="ECO:0000313" key="5">
    <source>
        <dbReference type="EMBL" id="CAG2222307.1"/>
    </source>
</evidence>
<protein>
    <submittedName>
        <fullName evidence="5">MDN1</fullName>
    </submittedName>
</protein>
<feature type="region of interest" description="Disordered" evidence="3">
    <location>
        <begin position="685"/>
        <end position="713"/>
    </location>
</feature>
<feature type="domain" description="AAA+ ATPase" evidence="4">
    <location>
        <begin position="204"/>
        <end position="325"/>
    </location>
</feature>
<dbReference type="InterPro" id="IPR011704">
    <property type="entry name" value="ATPase_dyneun-rel_AAA"/>
</dbReference>
<proteinExistence type="predicted"/>
<keyword evidence="6" id="KW-1185">Reference proteome</keyword>
<organism evidence="5 6">
    <name type="scientific">Mytilus edulis</name>
    <name type="common">Blue mussel</name>
    <dbReference type="NCBI Taxonomy" id="6550"/>
    <lineage>
        <taxon>Eukaryota</taxon>
        <taxon>Metazoa</taxon>
        <taxon>Spiralia</taxon>
        <taxon>Lophotrochozoa</taxon>
        <taxon>Mollusca</taxon>
        <taxon>Bivalvia</taxon>
        <taxon>Autobranchia</taxon>
        <taxon>Pteriomorphia</taxon>
        <taxon>Mytilida</taxon>
        <taxon>Mytiloidea</taxon>
        <taxon>Mytilidae</taxon>
        <taxon>Mytilinae</taxon>
        <taxon>Mytilus</taxon>
    </lineage>
</organism>
<accession>A0A8S3SKT1</accession>
<dbReference type="SUPFAM" id="SSF52540">
    <property type="entry name" value="P-loop containing nucleoside triphosphate hydrolases"/>
    <property type="match status" value="2"/>
</dbReference>
<comment type="caution">
    <text evidence="5">The sequence shown here is derived from an EMBL/GenBank/DDBJ whole genome shotgun (WGS) entry which is preliminary data.</text>
</comment>
<evidence type="ECO:0000259" key="4">
    <source>
        <dbReference type="SMART" id="SM00382"/>
    </source>
</evidence>
<dbReference type="PANTHER" id="PTHR48103:SF2">
    <property type="entry name" value="MIDASIN"/>
    <property type="match status" value="1"/>
</dbReference>
<dbReference type="Proteomes" id="UP000683360">
    <property type="component" value="Unassembled WGS sequence"/>
</dbReference>
<dbReference type="SMART" id="SM00382">
    <property type="entry name" value="AAA"/>
    <property type="match status" value="2"/>
</dbReference>
<sequence>MSALKQIQLLFDKDQILSVHQKQDLMNNLTELFIKPKFTEDVCKICRCVILDIVARAAESVKKDNQENFYIALSKGITVCPDLRRFCGNAVAQMLCMSSSQREEFLSNFLPDKSVFADYQIRYGSMSRDTTTEESGTQLAGLSSRIQEVLASFTETDFHHSIVMVAGIMLPKAVVVEDLMTTCSLIPVESTVSHLRSLALAVASGNPVLLQGPVGCGKTSLVEHLAQVTGRQKSPALMKIQLGDQTDSKVRIRLLEVIINRSPDTKTSWFTQWIQHNNSSVLLEKMWTKISVEPLSRVELEQVITTQYADLKPVVDRLLDIYFMLSAGKHDTEGNQEESVGKFLSHDGRLISTRDLMTWCRRIAVDFDLSSTATANLVLQEGLDCFVSCLSSPQKRLLVAEAIGAKLNITKVKAEYYCSKYKPEVKITQNKYNVGRAVLQKSDDYVLSRSHSTFSFTRQSSSLLEKVAVSVMSSEPVLLVGETGTGKTSSVQYLAQQLGHTLKVVNMNQQSDSSDLLGGFKPVDIKHVVKPFHEDFEILFCETFSRKENVKFITHLQDCFIKKKWNMLLTLMEHTMKPAFQRIEAGKMSSDRSEKWKNIKHRLQQLKVQVQQTENVLAFAFIEGTLVKALRNGDWVLLDEINLAAAETLECLSGLLESQAGSLVLTERGADSLLNHDRRIHLKKKRKSEQPNNFGGKYVQDGQIPSGSGQYSTPNLSKEEINITPSSTDSSLDFILDVNFDSSTVKIADPDDINFIDQFLEDIETNYNNCAGKSELVINYGDDGMPNLPKEVSWKGHTPPCEPYTHKRKEDTMGHIKAAIYVCRYISKQQHCSEPVYLKKNHKNKVFLSLQLEINLHFRDMEPVKRHKNFQLFACMNPATDVGKKDLPIGIRNRFTEFYVDELEDIQDLKILVSDYLRGLAPTSGQIEGIVKFYLTVREEAVKKLTDGTGHRPHFSLRTLCRALRYASSNPCGQKARSLYEGFCLSFLTQLDRSSHPIVDSLICQHVLGKSNIKSILKQQIPMPSQGQYLNFEGYWISTGKKKAQVPDHYILTPSVRQNLKDLCRVISGGLVLL</sequence>
<evidence type="ECO:0000256" key="3">
    <source>
        <dbReference type="SAM" id="MobiDB-lite"/>
    </source>
</evidence>
<dbReference type="Gene3D" id="3.40.50.300">
    <property type="entry name" value="P-loop containing nucleotide triphosphate hydrolases"/>
    <property type="match status" value="3"/>
</dbReference>
<dbReference type="PANTHER" id="PTHR48103">
    <property type="entry name" value="MIDASIN-RELATED"/>
    <property type="match status" value="1"/>
</dbReference>
<dbReference type="GO" id="GO:0016887">
    <property type="term" value="F:ATP hydrolysis activity"/>
    <property type="evidence" value="ECO:0007669"/>
    <property type="project" value="InterPro"/>
</dbReference>
<dbReference type="InterPro" id="IPR040848">
    <property type="entry name" value="AAA_lid_7"/>
</dbReference>
<dbReference type="InterPro" id="IPR041190">
    <property type="entry name" value="Midasin_AAA_lid_5"/>
</dbReference>
<dbReference type="GO" id="GO:0000055">
    <property type="term" value="P:ribosomal large subunit export from nucleus"/>
    <property type="evidence" value="ECO:0007669"/>
    <property type="project" value="TreeGrafter"/>
</dbReference>
<evidence type="ECO:0000256" key="2">
    <source>
        <dbReference type="ARBA" id="ARBA00022840"/>
    </source>
</evidence>
<dbReference type="GO" id="GO:0030687">
    <property type="term" value="C:preribosome, large subunit precursor"/>
    <property type="evidence" value="ECO:0007669"/>
    <property type="project" value="TreeGrafter"/>
</dbReference>
<dbReference type="InterPro" id="IPR027417">
    <property type="entry name" value="P-loop_NTPase"/>
</dbReference>
<reference evidence="5" key="1">
    <citation type="submission" date="2021-03" db="EMBL/GenBank/DDBJ databases">
        <authorList>
            <person name="Bekaert M."/>
        </authorList>
    </citation>
    <scope>NUCLEOTIDE SEQUENCE</scope>
</reference>
<dbReference type="OrthoDB" id="422220at2759"/>
<keyword evidence="1" id="KW-0547">Nucleotide-binding</keyword>
<gene>
    <name evidence="5" type="ORF">MEDL_35637</name>
</gene>
<feature type="domain" description="AAA+ ATPase" evidence="4">
    <location>
        <begin position="473"/>
        <end position="760"/>
    </location>
</feature>
<dbReference type="GO" id="GO:0005634">
    <property type="term" value="C:nucleus"/>
    <property type="evidence" value="ECO:0007669"/>
    <property type="project" value="TreeGrafter"/>
</dbReference>
<dbReference type="GO" id="GO:0005524">
    <property type="term" value="F:ATP binding"/>
    <property type="evidence" value="ECO:0007669"/>
    <property type="project" value="UniProtKB-KW"/>
</dbReference>
<dbReference type="InterPro" id="IPR003593">
    <property type="entry name" value="AAA+_ATPase"/>
</dbReference>
<dbReference type="EMBL" id="CAJPWZ010001742">
    <property type="protein sequence ID" value="CAG2222307.1"/>
    <property type="molecule type" value="Genomic_DNA"/>
</dbReference>
<dbReference type="Pfam" id="PF07728">
    <property type="entry name" value="AAA_5"/>
    <property type="match status" value="1"/>
</dbReference>